<dbReference type="InterPro" id="IPR021372">
    <property type="entry name" value="DUF2989"/>
</dbReference>
<comment type="caution">
    <text evidence="1">The sequence shown here is derived from an EMBL/GenBank/DDBJ whole genome shotgun (WGS) entry which is preliminary data.</text>
</comment>
<dbReference type="OrthoDB" id="5900133at2"/>
<dbReference type="EMBL" id="QVMU01000003">
    <property type="protein sequence ID" value="RJX73779.1"/>
    <property type="molecule type" value="Genomic_DNA"/>
</dbReference>
<keyword evidence="2" id="KW-1185">Reference proteome</keyword>
<name>A0A3A6QZ47_9VIBR</name>
<dbReference type="Pfam" id="PF11207">
    <property type="entry name" value="DUF2989"/>
    <property type="match status" value="1"/>
</dbReference>
<evidence type="ECO:0000313" key="2">
    <source>
        <dbReference type="Proteomes" id="UP000273252"/>
    </source>
</evidence>
<gene>
    <name evidence="1" type="ORF">DZ860_06020</name>
</gene>
<accession>A0A3A6QZ47</accession>
<dbReference type="PROSITE" id="PS51257">
    <property type="entry name" value="PROKAR_LIPOPROTEIN"/>
    <property type="match status" value="1"/>
</dbReference>
<proteinExistence type="predicted"/>
<dbReference type="RefSeq" id="WP_120030018.1">
    <property type="nucleotide sequence ID" value="NZ_QVMU01000003.1"/>
</dbReference>
<sequence>MNYQKTIIIMSAALVLSGCFESRKNTEELCANNPSLRCESLNMDDGRCRVPRTDLVWHRFALLQQQTDAMVVKEYQLVAEYKKCLELAAQIKPLEQSKRKEQRFISLVHANDELVRITALLQQSSSPDVLYFLWTQLSDNQAKRRFLQLEGSPTLETSELQYALATFYTTRQPLKTIELLNRSLELSNPNEINVDVITSLASINYRIDAKEKAYIWATIAKRFDAPTADDTNFKLLYGFPEEKYQQLDHIAQQVYSAITNGNYNRNLLVQLN</sequence>
<dbReference type="Proteomes" id="UP000273252">
    <property type="component" value="Unassembled WGS sequence"/>
</dbReference>
<dbReference type="AlphaFoldDB" id="A0A3A6QZ47"/>
<protein>
    <submittedName>
        <fullName evidence="1">DUF2989 domain-containing protein</fullName>
    </submittedName>
</protein>
<evidence type="ECO:0000313" key="1">
    <source>
        <dbReference type="EMBL" id="RJX73779.1"/>
    </source>
</evidence>
<reference evidence="1 2" key="1">
    <citation type="submission" date="2018-08" db="EMBL/GenBank/DDBJ databases">
        <title>Vibrio isolated from the Eastern China Marginal Seas.</title>
        <authorList>
            <person name="Li Y."/>
        </authorList>
    </citation>
    <scope>NUCLEOTIDE SEQUENCE [LARGE SCALE GENOMIC DNA]</scope>
    <source>
        <strain evidence="1 2">BEI233</strain>
    </source>
</reference>
<organism evidence="1 2">
    <name type="scientific">Vibrio sinensis</name>
    <dbReference type="NCBI Taxonomy" id="2302434"/>
    <lineage>
        <taxon>Bacteria</taxon>
        <taxon>Pseudomonadati</taxon>
        <taxon>Pseudomonadota</taxon>
        <taxon>Gammaproteobacteria</taxon>
        <taxon>Vibrionales</taxon>
        <taxon>Vibrionaceae</taxon>
        <taxon>Vibrio</taxon>
    </lineage>
</organism>